<gene>
    <name evidence="1" type="ORF">ARMGADRAFT_905044</name>
</gene>
<accession>A0A2H3DDI1</accession>
<protein>
    <submittedName>
        <fullName evidence="1">Uncharacterized protein</fullName>
    </submittedName>
</protein>
<dbReference type="InParanoid" id="A0A2H3DDI1"/>
<sequence>QQGYSPLVPCNHIQNANSDLPDMTPHWLLHHPLFHTYLAAQLPNIPYPMAMDLHLSLANLDHLDAIINTAIKLEHPEGTGWNG</sequence>
<reference evidence="2" key="1">
    <citation type="journal article" date="2017" name="Nat. Ecol. Evol.">
        <title>Genome expansion and lineage-specific genetic innovations in the forest pathogenic fungi Armillaria.</title>
        <authorList>
            <person name="Sipos G."/>
            <person name="Prasanna A.N."/>
            <person name="Walter M.C."/>
            <person name="O'Connor E."/>
            <person name="Balint B."/>
            <person name="Krizsan K."/>
            <person name="Kiss B."/>
            <person name="Hess J."/>
            <person name="Varga T."/>
            <person name="Slot J."/>
            <person name="Riley R."/>
            <person name="Boka B."/>
            <person name="Rigling D."/>
            <person name="Barry K."/>
            <person name="Lee J."/>
            <person name="Mihaltcheva S."/>
            <person name="LaButti K."/>
            <person name="Lipzen A."/>
            <person name="Waldron R."/>
            <person name="Moloney N.M."/>
            <person name="Sperisen C."/>
            <person name="Kredics L."/>
            <person name="Vagvoelgyi C."/>
            <person name="Patrignani A."/>
            <person name="Fitzpatrick D."/>
            <person name="Nagy I."/>
            <person name="Doyle S."/>
            <person name="Anderson J.B."/>
            <person name="Grigoriev I.V."/>
            <person name="Gueldener U."/>
            <person name="Muensterkoetter M."/>
            <person name="Nagy L.G."/>
        </authorList>
    </citation>
    <scope>NUCLEOTIDE SEQUENCE [LARGE SCALE GENOMIC DNA]</scope>
    <source>
        <strain evidence="2">Ar21-2</strain>
    </source>
</reference>
<organism evidence="1 2">
    <name type="scientific">Armillaria gallica</name>
    <name type="common">Bulbous honey fungus</name>
    <name type="synonym">Armillaria bulbosa</name>
    <dbReference type="NCBI Taxonomy" id="47427"/>
    <lineage>
        <taxon>Eukaryota</taxon>
        <taxon>Fungi</taxon>
        <taxon>Dikarya</taxon>
        <taxon>Basidiomycota</taxon>
        <taxon>Agaricomycotina</taxon>
        <taxon>Agaricomycetes</taxon>
        <taxon>Agaricomycetidae</taxon>
        <taxon>Agaricales</taxon>
        <taxon>Marasmiineae</taxon>
        <taxon>Physalacriaceae</taxon>
        <taxon>Armillaria</taxon>
    </lineage>
</organism>
<feature type="non-terminal residue" evidence="1">
    <location>
        <position position="83"/>
    </location>
</feature>
<dbReference type="AlphaFoldDB" id="A0A2H3DDI1"/>
<proteinExistence type="predicted"/>
<name>A0A2H3DDI1_ARMGA</name>
<feature type="non-terminal residue" evidence="1">
    <location>
        <position position="1"/>
    </location>
</feature>
<evidence type="ECO:0000313" key="1">
    <source>
        <dbReference type="EMBL" id="PBK89492.1"/>
    </source>
</evidence>
<evidence type="ECO:0000313" key="2">
    <source>
        <dbReference type="Proteomes" id="UP000217790"/>
    </source>
</evidence>
<dbReference type="Proteomes" id="UP000217790">
    <property type="component" value="Unassembled WGS sequence"/>
</dbReference>
<dbReference type="EMBL" id="KZ293668">
    <property type="protein sequence ID" value="PBK89492.1"/>
    <property type="molecule type" value="Genomic_DNA"/>
</dbReference>
<dbReference type="OrthoDB" id="3268409at2759"/>
<keyword evidence="2" id="KW-1185">Reference proteome</keyword>